<protein>
    <recommendedName>
        <fullName evidence="2">histidine kinase</fullName>
        <ecNumber evidence="2">2.7.13.3</ecNumber>
    </recommendedName>
</protein>
<sequence>MSSRPAGLDLARPVPTIRQRLNALVLSAALPAAIFAAVALGTGYWMAWRAVESSLTAAAASLSSAMDNRLLRLQTGLQAFALAEAVDPATLPRLRSHAMEFQRTMDAVNMVLVREDGAQVLNTLVPEGRLLPHEPPSAFREEVLRTQQPVIRNMFRGPVLGDWLSAIGVPARSTDGQRYVLGASLTPHQLQAVLAEQELPEGWVATVLDRQDVIAARMPDQRFVGLPAEPALREALRLRPGGVAMMTNLAGAQALTAYHRSPATGWTVSIGIPRDALWQPLLRTLGWLAAAALLTLLGSLALARKLGGRIADAMAGLARTATHPGSAGQTPPRLVFREAVEVAGVLAATDRQLRAALSASDSSRARLRAIIDTAVDAVIVLGPDHRIEVFNPAAAAMFGRPPDVVMGQPLQVLVPDWVAVQDELDWQTTSLRGLRSDGESFPVQASVSRGLAEGQGFLTVILRDVTQEERTRDELLRSNEDLQRFASVASHDMRSPLRTLQGFLGVMAEQPALPAERRQDLVHRCLRAVRQLDHLTGSLLAFARLNAQAARLQPVALDDVAQEALALVQASIDEAGATVQLGPLPRVWGVHGELVQLLQNLIANAVHYRREGIPPRVEVQAVAVAAGWRLSVRDNGIGIAPEYHRKVFGIFERLHAQREYTGSGIGLATCARIAERHGGRIWVESRLGEGATFHVELPAVDAALPA</sequence>
<dbReference type="CDD" id="cd00130">
    <property type="entry name" value="PAS"/>
    <property type="match status" value="1"/>
</dbReference>
<dbReference type="RefSeq" id="WP_193779868.1">
    <property type="nucleotide sequence ID" value="NZ_JADDOJ010000020.1"/>
</dbReference>
<dbReference type="NCBIfam" id="TIGR00229">
    <property type="entry name" value="sensory_box"/>
    <property type="match status" value="1"/>
</dbReference>
<dbReference type="InterPro" id="IPR036890">
    <property type="entry name" value="HATPase_C_sf"/>
</dbReference>
<dbReference type="SUPFAM" id="SSF55874">
    <property type="entry name" value="ATPase domain of HSP90 chaperone/DNA topoisomerase II/histidine kinase"/>
    <property type="match status" value="1"/>
</dbReference>
<dbReference type="InterPro" id="IPR035965">
    <property type="entry name" value="PAS-like_dom_sf"/>
</dbReference>
<dbReference type="InterPro" id="IPR003594">
    <property type="entry name" value="HATPase_dom"/>
</dbReference>
<keyword evidence="6" id="KW-1133">Transmembrane helix</keyword>
<dbReference type="SMART" id="SM00388">
    <property type="entry name" value="HisKA"/>
    <property type="match status" value="1"/>
</dbReference>
<keyword evidence="6" id="KW-0812">Transmembrane</keyword>
<feature type="domain" description="Histidine kinase" evidence="7">
    <location>
        <begin position="488"/>
        <end position="701"/>
    </location>
</feature>
<organism evidence="9 10">
    <name type="scientific">Ramlibacter aquaticus</name>
    <dbReference type="NCBI Taxonomy" id="2780094"/>
    <lineage>
        <taxon>Bacteria</taxon>
        <taxon>Pseudomonadati</taxon>
        <taxon>Pseudomonadota</taxon>
        <taxon>Betaproteobacteria</taxon>
        <taxon>Burkholderiales</taxon>
        <taxon>Comamonadaceae</taxon>
        <taxon>Ramlibacter</taxon>
    </lineage>
</organism>
<dbReference type="PRINTS" id="PR00344">
    <property type="entry name" value="BCTRLSENSOR"/>
</dbReference>
<keyword evidence="10" id="KW-1185">Reference proteome</keyword>
<evidence type="ECO:0000256" key="1">
    <source>
        <dbReference type="ARBA" id="ARBA00000085"/>
    </source>
</evidence>
<dbReference type="InterPro" id="IPR036097">
    <property type="entry name" value="HisK_dim/P_sf"/>
</dbReference>
<evidence type="ECO:0000259" key="7">
    <source>
        <dbReference type="PROSITE" id="PS50109"/>
    </source>
</evidence>
<dbReference type="EC" id="2.7.13.3" evidence="2"/>
<evidence type="ECO:0000313" key="9">
    <source>
        <dbReference type="EMBL" id="MBE7940324.1"/>
    </source>
</evidence>
<dbReference type="Gene3D" id="3.30.450.20">
    <property type="entry name" value="PAS domain"/>
    <property type="match status" value="1"/>
</dbReference>
<dbReference type="InterPro" id="IPR000014">
    <property type="entry name" value="PAS"/>
</dbReference>
<dbReference type="SUPFAM" id="SSF47384">
    <property type="entry name" value="Homodimeric domain of signal transducing histidine kinase"/>
    <property type="match status" value="1"/>
</dbReference>
<dbReference type="EMBL" id="JADDOJ010000020">
    <property type="protein sequence ID" value="MBE7940324.1"/>
    <property type="molecule type" value="Genomic_DNA"/>
</dbReference>
<evidence type="ECO:0000259" key="8">
    <source>
        <dbReference type="PROSITE" id="PS50112"/>
    </source>
</evidence>
<dbReference type="Proteomes" id="UP000715965">
    <property type="component" value="Unassembled WGS sequence"/>
</dbReference>
<feature type="transmembrane region" description="Helical" evidence="6">
    <location>
        <begin position="21"/>
        <end position="46"/>
    </location>
</feature>
<comment type="catalytic activity">
    <reaction evidence="1">
        <text>ATP + protein L-histidine = ADP + protein N-phospho-L-histidine.</text>
        <dbReference type="EC" id="2.7.13.3"/>
    </reaction>
</comment>
<dbReference type="Pfam" id="PF02518">
    <property type="entry name" value="HATPase_c"/>
    <property type="match status" value="1"/>
</dbReference>
<keyword evidence="6" id="KW-0472">Membrane</keyword>
<feature type="domain" description="PAS" evidence="8">
    <location>
        <begin position="363"/>
        <end position="416"/>
    </location>
</feature>
<gene>
    <name evidence="9" type="ORF">IM725_07050</name>
</gene>
<keyword evidence="3" id="KW-0597">Phosphoprotein</keyword>
<evidence type="ECO:0000256" key="4">
    <source>
        <dbReference type="ARBA" id="ARBA00022679"/>
    </source>
</evidence>
<accession>A0ABR9SEL2</accession>
<dbReference type="SMART" id="SM00091">
    <property type="entry name" value="PAS"/>
    <property type="match status" value="1"/>
</dbReference>
<dbReference type="InterPro" id="IPR004358">
    <property type="entry name" value="Sig_transdc_His_kin-like_C"/>
</dbReference>
<dbReference type="InterPro" id="IPR005467">
    <property type="entry name" value="His_kinase_dom"/>
</dbReference>
<keyword evidence="5" id="KW-0418">Kinase</keyword>
<dbReference type="Gene3D" id="3.30.565.10">
    <property type="entry name" value="Histidine kinase-like ATPase, C-terminal domain"/>
    <property type="match status" value="1"/>
</dbReference>
<proteinExistence type="predicted"/>
<dbReference type="Gene3D" id="1.10.287.130">
    <property type="match status" value="1"/>
</dbReference>
<dbReference type="InterPro" id="IPR052162">
    <property type="entry name" value="Sensor_kinase/Photoreceptor"/>
</dbReference>
<dbReference type="Pfam" id="PF13426">
    <property type="entry name" value="PAS_9"/>
    <property type="match status" value="1"/>
</dbReference>
<name>A0ABR9SEL2_9BURK</name>
<dbReference type="CDD" id="cd00082">
    <property type="entry name" value="HisKA"/>
    <property type="match status" value="1"/>
</dbReference>
<dbReference type="SMART" id="SM00387">
    <property type="entry name" value="HATPase_c"/>
    <property type="match status" value="1"/>
</dbReference>
<evidence type="ECO:0000313" key="10">
    <source>
        <dbReference type="Proteomes" id="UP000715965"/>
    </source>
</evidence>
<dbReference type="PANTHER" id="PTHR43304">
    <property type="entry name" value="PHYTOCHROME-LIKE PROTEIN CPH1"/>
    <property type="match status" value="1"/>
</dbReference>
<evidence type="ECO:0000256" key="2">
    <source>
        <dbReference type="ARBA" id="ARBA00012438"/>
    </source>
</evidence>
<evidence type="ECO:0000256" key="3">
    <source>
        <dbReference type="ARBA" id="ARBA00022553"/>
    </source>
</evidence>
<evidence type="ECO:0000256" key="6">
    <source>
        <dbReference type="SAM" id="Phobius"/>
    </source>
</evidence>
<keyword evidence="4" id="KW-0808">Transferase</keyword>
<dbReference type="Pfam" id="PF00512">
    <property type="entry name" value="HisKA"/>
    <property type="match status" value="1"/>
</dbReference>
<comment type="caution">
    <text evidence="9">The sequence shown here is derived from an EMBL/GenBank/DDBJ whole genome shotgun (WGS) entry which is preliminary data.</text>
</comment>
<dbReference type="PROSITE" id="PS50112">
    <property type="entry name" value="PAS"/>
    <property type="match status" value="1"/>
</dbReference>
<dbReference type="SUPFAM" id="SSF55785">
    <property type="entry name" value="PYP-like sensor domain (PAS domain)"/>
    <property type="match status" value="1"/>
</dbReference>
<dbReference type="PROSITE" id="PS50109">
    <property type="entry name" value="HIS_KIN"/>
    <property type="match status" value="1"/>
</dbReference>
<dbReference type="InterPro" id="IPR003661">
    <property type="entry name" value="HisK_dim/P_dom"/>
</dbReference>
<evidence type="ECO:0000256" key="5">
    <source>
        <dbReference type="ARBA" id="ARBA00022777"/>
    </source>
</evidence>
<reference evidence="9 10" key="1">
    <citation type="submission" date="2020-10" db="EMBL/GenBank/DDBJ databases">
        <title>Draft genome of Ramlibacter aquaticus LMG 30558.</title>
        <authorList>
            <person name="Props R."/>
        </authorList>
    </citation>
    <scope>NUCLEOTIDE SEQUENCE [LARGE SCALE GENOMIC DNA]</scope>
    <source>
        <strain evidence="9 10">LMG 30558</strain>
    </source>
</reference>
<dbReference type="CDD" id="cd18774">
    <property type="entry name" value="PDC2_HK_sensor"/>
    <property type="match status" value="1"/>
</dbReference>
<dbReference type="PANTHER" id="PTHR43304:SF1">
    <property type="entry name" value="PAC DOMAIN-CONTAINING PROTEIN"/>
    <property type="match status" value="1"/>
</dbReference>